<dbReference type="SUPFAM" id="SSF51735">
    <property type="entry name" value="NAD(P)-binding Rossmann-fold domains"/>
    <property type="match status" value="1"/>
</dbReference>
<dbReference type="InterPro" id="IPR003869">
    <property type="entry name" value="Polysac_CapD-like"/>
</dbReference>
<proteinExistence type="inferred from homology"/>
<accession>A0ABY4EI13</accession>
<dbReference type="Pfam" id="PF02719">
    <property type="entry name" value="Polysacc_synt_2"/>
    <property type="match status" value="1"/>
</dbReference>
<feature type="domain" description="Polysaccharide biosynthesis protein CapD-like" evidence="2">
    <location>
        <begin position="8"/>
        <end position="289"/>
    </location>
</feature>
<evidence type="ECO:0000313" key="3">
    <source>
        <dbReference type="EMBL" id="UOQ44124.1"/>
    </source>
</evidence>
<dbReference type="RefSeq" id="WP_244709830.1">
    <property type="nucleotide sequence ID" value="NZ_CP095073.1"/>
</dbReference>
<dbReference type="InterPro" id="IPR036291">
    <property type="entry name" value="NAD(P)-bd_dom_sf"/>
</dbReference>
<dbReference type="Proteomes" id="UP000831787">
    <property type="component" value="Chromosome"/>
</dbReference>
<dbReference type="EMBL" id="CP095073">
    <property type="protein sequence ID" value="UOQ44124.1"/>
    <property type="molecule type" value="Genomic_DNA"/>
</dbReference>
<dbReference type="PANTHER" id="PTHR43318">
    <property type="entry name" value="UDP-N-ACETYLGLUCOSAMINE 4,6-DEHYDRATASE"/>
    <property type="match status" value="1"/>
</dbReference>
<reference evidence="3 4" key="1">
    <citation type="submission" date="2022-04" db="EMBL/GenBank/DDBJ databases">
        <title>Halobacillus sp. isolated from saltern.</title>
        <authorList>
            <person name="Won M."/>
            <person name="Lee C.-M."/>
            <person name="Woen H.-Y."/>
            <person name="Kwon S.-W."/>
        </authorList>
    </citation>
    <scope>NUCLEOTIDE SEQUENCE [LARGE SCALE GENOMIC DNA]</scope>
    <source>
        <strain evidence="3 4">SSBR10-3</strain>
    </source>
</reference>
<organism evidence="3 4">
    <name type="scientific">Halobacillus salinarum</name>
    <dbReference type="NCBI Taxonomy" id="2932257"/>
    <lineage>
        <taxon>Bacteria</taxon>
        <taxon>Bacillati</taxon>
        <taxon>Bacillota</taxon>
        <taxon>Bacilli</taxon>
        <taxon>Bacillales</taxon>
        <taxon>Bacillaceae</taxon>
        <taxon>Halobacillus</taxon>
    </lineage>
</organism>
<dbReference type="CDD" id="cd05237">
    <property type="entry name" value="UDP_invert_4-6DH_SDR_e"/>
    <property type="match status" value="1"/>
</dbReference>
<dbReference type="Gene3D" id="3.40.50.720">
    <property type="entry name" value="NAD(P)-binding Rossmann-like Domain"/>
    <property type="match status" value="1"/>
</dbReference>
<keyword evidence="4" id="KW-1185">Reference proteome</keyword>
<comment type="similarity">
    <text evidence="1">Belongs to the polysaccharide synthase family.</text>
</comment>
<gene>
    <name evidence="3" type="ORF">MUN89_20055</name>
</gene>
<sequence length="333" mass="37217">MFFKDKNVLVIGGTGTIGRSIVKSLVKQSPNMIKIFSRDEYKQYHFQNELGKLKNVKFLLGDIRNYQRVVEVMENVDYVFHLAAMKHVTSCEFNPYEAVLTNVHGTHNIVKAATAQGVKKVVFTSSDKAINPANSYGATKLIAERLMTSEGEGMSSSPVFASVRFGNVMGSRGSVIPLFKKQIVEDRKITVTDRTMTRFMMTLRQATDLTMKALEEAEGGEVFVLKMPVILLGDLSDILIEEISKQQGLDPSSIRVEEIGVRPGEKMYEELMTYEESLTALELTDMYVIGRHSGLNSAYAQVRKAVPGTYSSSNETPIKKQELYQLLKGEAFI</sequence>
<evidence type="ECO:0000259" key="2">
    <source>
        <dbReference type="Pfam" id="PF02719"/>
    </source>
</evidence>
<dbReference type="PANTHER" id="PTHR43318:SF2">
    <property type="entry name" value="UDP-N-ACETYLGLUCOSAMINE 4,6-DEHYDRATASE (INVERTING)"/>
    <property type="match status" value="1"/>
</dbReference>
<protein>
    <submittedName>
        <fullName evidence="3">Polysaccharide biosynthesis protein</fullName>
    </submittedName>
</protein>
<evidence type="ECO:0000256" key="1">
    <source>
        <dbReference type="ARBA" id="ARBA00007430"/>
    </source>
</evidence>
<dbReference type="InterPro" id="IPR051203">
    <property type="entry name" value="Polysaccharide_Synthase-Rel"/>
</dbReference>
<name>A0ABY4EI13_9BACI</name>
<evidence type="ECO:0000313" key="4">
    <source>
        <dbReference type="Proteomes" id="UP000831787"/>
    </source>
</evidence>